<dbReference type="RefSeq" id="WP_206968682.1">
    <property type="nucleotide sequence ID" value="NZ_BAAAJJ010000002.1"/>
</dbReference>
<proteinExistence type="predicted"/>
<gene>
    <name evidence="3" type="ORF">J0695_34320</name>
</gene>
<evidence type="ECO:0000256" key="1">
    <source>
        <dbReference type="SAM" id="MobiDB-lite"/>
    </source>
</evidence>
<evidence type="ECO:0000256" key="2">
    <source>
        <dbReference type="SAM" id="SignalP"/>
    </source>
</evidence>
<dbReference type="AlphaFoldDB" id="A0A939FG66"/>
<evidence type="ECO:0000313" key="4">
    <source>
        <dbReference type="Proteomes" id="UP000664167"/>
    </source>
</evidence>
<dbReference type="EMBL" id="JAFLRJ010000453">
    <property type="protein sequence ID" value="MBO0516807.1"/>
    <property type="molecule type" value="Genomic_DNA"/>
</dbReference>
<dbReference type="Proteomes" id="UP000664167">
    <property type="component" value="Unassembled WGS sequence"/>
</dbReference>
<name>A0A939FG66_9ACTN</name>
<accession>A0A939FG66</accession>
<organism evidence="3 4">
    <name type="scientific">Streptomyces beijiangensis</name>
    <dbReference type="NCBI Taxonomy" id="163361"/>
    <lineage>
        <taxon>Bacteria</taxon>
        <taxon>Bacillati</taxon>
        <taxon>Actinomycetota</taxon>
        <taxon>Actinomycetes</taxon>
        <taxon>Kitasatosporales</taxon>
        <taxon>Streptomycetaceae</taxon>
        <taxon>Streptomyces</taxon>
    </lineage>
</organism>
<feature type="region of interest" description="Disordered" evidence="1">
    <location>
        <begin position="24"/>
        <end position="44"/>
    </location>
</feature>
<dbReference type="PROSITE" id="PS51257">
    <property type="entry name" value="PROKAR_LIPOPROTEIN"/>
    <property type="match status" value="1"/>
</dbReference>
<feature type="compositionally biased region" description="Basic and acidic residues" evidence="1">
    <location>
        <begin position="126"/>
        <end position="140"/>
    </location>
</feature>
<keyword evidence="4" id="KW-1185">Reference proteome</keyword>
<keyword evidence="2" id="KW-0732">Signal</keyword>
<reference evidence="3" key="1">
    <citation type="submission" date="2021-03" db="EMBL/GenBank/DDBJ databases">
        <title>Streptomyces poriferae sp. nov., a novel marine sponge-derived Actinobacteria species with anti-MRSA activity.</title>
        <authorList>
            <person name="Sandoval-Powers M."/>
            <person name="Kralova S."/>
            <person name="Nguyen G.-S."/>
            <person name="Fawwal D."/>
            <person name="Degnes K."/>
            <person name="Klinkenberg G."/>
            <person name="Sletta H."/>
            <person name="Wentzel A."/>
            <person name="Liles M.R."/>
        </authorList>
    </citation>
    <scope>NUCLEOTIDE SEQUENCE</scope>
    <source>
        <strain evidence="3">DSM 41794</strain>
    </source>
</reference>
<feature type="signal peptide" evidence="2">
    <location>
        <begin position="1"/>
        <end position="20"/>
    </location>
</feature>
<feature type="chain" id="PRO_5038657200" evidence="2">
    <location>
        <begin position="21"/>
        <end position="263"/>
    </location>
</feature>
<comment type="caution">
    <text evidence="3">The sequence shown here is derived from an EMBL/GenBank/DDBJ whole genome shotgun (WGS) entry which is preliminary data.</text>
</comment>
<protein>
    <submittedName>
        <fullName evidence="3">DUF3558 domain-containing protein</fullName>
    </submittedName>
</protein>
<evidence type="ECO:0000313" key="3">
    <source>
        <dbReference type="EMBL" id="MBO0516807.1"/>
    </source>
</evidence>
<sequence length="263" mass="27196">MQRRAFVPAAALLSALVAGCSGSSGTNSSATDSKPGGTLPAAAPGKYRTLPEACGAADRGALKRMFPGVAKLPKDQQEKVYAGSAVVTYDTDRRVGCHWKADAADASHQLSVDFERVVSYDTSVSDEDRAKQVYGEKESAADLPPALSTTPSPTATPTPTAPVTGSTAATSPPPSGPAAGDTDDLQPRTLGGLGNAAFLDDLLARAGATGKARTITVVFRTANVIVTVEYSEQPTEAAVVPDSKELQDRTQAMARKLAEQFSD</sequence>
<feature type="compositionally biased region" description="Low complexity" evidence="1">
    <location>
        <begin position="144"/>
        <end position="153"/>
    </location>
</feature>
<feature type="region of interest" description="Disordered" evidence="1">
    <location>
        <begin position="125"/>
        <end position="189"/>
    </location>
</feature>
<feature type="compositionally biased region" description="Low complexity" evidence="1">
    <location>
        <begin position="161"/>
        <end position="170"/>
    </location>
</feature>